<dbReference type="eggNOG" id="ENOG502Z7XW">
    <property type="taxonomic scope" value="Bacteria"/>
</dbReference>
<evidence type="ECO:0000313" key="2">
    <source>
        <dbReference type="Proteomes" id="UP000000447"/>
    </source>
</evidence>
<evidence type="ECO:0008006" key="3">
    <source>
        <dbReference type="Google" id="ProtNLM"/>
    </source>
</evidence>
<geneLocation type="plasmid" evidence="2">
    <name>Tros</name>
</geneLocation>
<accession>B9L537</accession>
<dbReference type="Pfam" id="PF11013">
    <property type="entry name" value="DUF2851"/>
    <property type="match status" value="1"/>
</dbReference>
<dbReference type="AlphaFoldDB" id="B9L537"/>
<dbReference type="EMBL" id="CP001276">
    <property type="protein sequence ID" value="ACM06646.1"/>
    <property type="molecule type" value="Genomic_DNA"/>
</dbReference>
<gene>
    <name evidence="1" type="ordered locus">trd_A0901</name>
</gene>
<proteinExistence type="predicted"/>
<reference evidence="1 2" key="1">
    <citation type="journal article" date="2009" name="PLoS ONE">
        <title>Complete genome sequence of the aerobic CO-oxidizing thermophile Thermomicrobium roseum.</title>
        <authorList>
            <person name="Wu D."/>
            <person name="Raymond J."/>
            <person name="Wu M."/>
            <person name="Chatterji S."/>
            <person name="Ren Q."/>
            <person name="Graham J.E."/>
            <person name="Bryant D.A."/>
            <person name="Robb F."/>
            <person name="Colman A."/>
            <person name="Tallon L.J."/>
            <person name="Badger J.H."/>
            <person name="Madupu R."/>
            <person name="Ward N.L."/>
            <person name="Eisen J.A."/>
        </authorList>
    </citation>
    <scope>NUCLEOTIDE SEQUENCE [LARGE SCALE GENOMIC DNA]</scope>
    <source>
        <strain evidence="2">ATCC 27502 / DSM 5159 / P-2</strain>
        <plasmid evidence="1">unnamed</plasmid>
    </source>
</reference>
<dbReference type="KEGG" id="tro:trd_A0901"/>
<dbReference type="Proteomes" id="UP000000447">
    <property type="component" value="Plasmid unnamed"/>
</dbReference>
<keyword evidence="1" id="KW-0614">Plasmid</keyword>
<sequence>MMRASPGGGMRLDELLLAEIWQAQWLSGVLTTTENRMVRVVYRGIWTHRRGPDFTGALLDIGGELHQGDIELHLRASDWYAHGHHDDPAYEAVVLHVVWEDDLDETVRRRDGQRVPTLVLHDSLAGPLELFPRQHVRPLGALGFEHCAPHLAAAAPDQLHRLFEEAGDRRLREKVARVQARLAGEPPAQTLYWMLADALGYHRNREGMRAVAEAVPIAELEARLLTLSPDDRFPTAAGLLLGTAGFLPVSDRERGLSGLRSDAWRRIERVWRATNPVLLRTTWRLDGVRPTNHPLRRLLSLAGLVATSCEGILGACLARLQSEPARRRLLEWLTGGPVPLGRDRAHEVIVNVVVPFALAYAEWTEDAALAERAAQLWEELPAGRGNALVEATLEQVCGTSPLRLRSARAEQGVLHLHWWGCRQRRCYECPIAQLVTGIAVSEPALPGAEESRAGSP</sequence>
<dbReference type="InterPro" id="IPR021272">
    <property type="entry name" value="DUF2851"/>
</dbReference>
<protein>
    <recommendedName>
        <fullName evidence="3">DUF2851 family protein</fullName>
    </recommendedName>
</protein>
<keyword evidence="2" id="KW-1185">Reference proteome</keyword>
<dbReference type="RefSeq" id="WP_012642633.1">
    <property type="nucleotide sequence ID" value="NC_011961.1"/>
</dbReference>
<organism evidence="1 2">
    <name type="scientific">Thermomicrobium roseum (strain ATCC 27502 / DSM 5159 / P-2)</name>
    <dbReference type="NCBI Taxonomy" id="309801"/>
    <lineage>
        <taxon>Bacteria</taxon>
        <taxon>Pseudomonadati</taxon>
        <taxon>Thermomicrobiota</taxon>
        <taxon>Thermomicrobia</taxon>
        <taxon>Thermomicrobiales</taxon>
        <taxon>Thermomicrobiaceae</taxon>
        <taxon>Thermomicrobium</taxon>
    </lineage>
</organism>
<evidence type="ECO:0000313" key="1">
    <source>
        <dbReference type="EMBL" id="ACM06646.1"/>
    </source>
</evidence>
<name>B9L537_THERP</name>
<dbReference type="HOGENOM" id="CLU_044582_0_0_0"/>